<dbReference type="UniPathway" id="UPA00011"/>
<evidence type="ECO:0000256" key="3">
    <source>
        <dbReference type="ARBA" id="ARBA00022553"/>
    </source>
</evidence>
<organism evidence="5 6">
    <name type="scientific">Antrihabitans cavernicola</name>
    <dbReference type="NCBI Taxonomy" id="2495913"/>
    <lineage>
        <taxon>Bacteria</taxon>
        <taxon>Bacillati</taxon>
        <taxon>Actinomycetota</taxon>
        <taxon>Actinomycetes</taxon>
        <taxon>Mycobacteriales</taxon>
        <taxon>Nocardiaceae</taxon>
        <taxon>Antrihabitans</taxon>
    </lineage>
</organism>
<dbReference type="GO" id="GO:0043041">
    <property type="term" value="P:amino acid activation for nonribosomal peptide biosynthetic process"/>
    <property type="evidence" value="ECO:0007669"/>
    <property type="project" value="TreeGrafter"/>
</dbReference>
<dbReference type="PROSITE" id="PS00455">
    <property type="entry name" value="AMP_BINDING"/>
    <property type="match status" value="1"/>
</dbReference>
<reference evidence="5 6" key="1">
    <citation type="submission" date="2019-07" db="EMBL/GenBank/DDBJ databases">
        <title>Rhodococcus cavernicolus sp. nov., isolated from a cave.</title>
        <authorList>
            <person name="Lee S.D."/>
        </authorList>
    </citation>
    <scope>NUCLEOTIDE SEQUENCE [LARGE SCALE GENOMIC DNA]</scope>
    <source>
        <strain evidence="5 6">C1-24</strain>
    </source>
</reference>
<dbReference type="PANTHER" id="PTHR45527">
    <property type="entry name" value="NONRIBOSOMAL PEPTIDE SYNTHETASE"/>
    <property type="match status" value="1"/>
</dbReference>
<dbReference type="InterPro" id="IPR020845">
    <property type="entry name" value="AMP-binding_CS"/>
</dbReference>
<dbReference type="GO" id="GO:0005737">
    <property type="term" value="C:cytoplasm"/>
    <property type="evidence" value="ECO:0007669"/>
    <property type="project" value="TreeGrafter"/>
</dbReference>
<evidence type="ECO:0000256" key="2">
    <source>
        <dbReference type="ARBA" id="ARBA00022450"/>
    </source>
</evidence>
<comment type="cofactor">
    <cofactor evidence="1">
        <name>pantetheine 4'-phosphate</name>
        <dbReference type="ChEBI" id="CHEBI:47942"/>
    </cofactor>
</comment>
<keyword evidence="2" id="KW-0596">Phosphopantetheine</keyword>
<dbReference type="AlphaFoldDB" id="A0A5A7SI42"/>
<gene>
    <name evidence="5" type="ORF">FOY51_02685</name>
</gene>
<evidence type="ECO:0000259" key="4">
    <source>
        <dbReference type="PROSITE" id="PS50075"/>
    </source>
</evidence>
<accession>A0A5A7SI42</accession>
<dbReference type="GO" id="GO:0008610">
    <property type="term" value="P:lipid biosynthetic process"/>
    <property type="evidence" value="ECO:0007669"/>
    <property type="project" value="UniProtKB-ARBA"/>
</dbReference>
<dbReference type="InterPro" id="IPR036736">
    <property type="entry name" value="ACP-like_sf"/>
</dbReference>
<dbReference type="SUPFAM" id="SSF52777">
    <property type="entry name" value="CoA-dependent acyltransferases"/>
    <property type="match status" value="2"/>
</dbReference>
<keyword evidence="6" id="KW-1185">Reference proteome</keyword>
<dbReference type="Gene3D" id="3.30.559.10">
    <property type="entry name" value="Chloramphenicol acetyltransferase-like domain"/>
    <property type="match status" value="1"/>
</dbReference>
<protein>
    <submittedName>
        <fullName evidence="5">Amino acid adenylation domain-containing protein</fullName>
    </submittedName>
</protein>
<dbReference type="GO" id="GO:0003824">
    <property type="term" value="F:catalytic activity"/>
    <property type="evidence" value="ECO:0007669"/>
    <property type="project" value="InterPro"/>
</dbReference>
<dbReference type="CDD" id="cd05930">
    <property type="entry name" value="A_NRPS"/>
    <property type="match status" value="1"/>
</dbReference>
<keyword evidence="3" id="KW-0597">Phosphoprotein</keyword>
<evidence type="ECO:0000256" key="1">
    <source>
        <dbReference type="ARBA" id="ARBA00001957"/>
    </source>
</evidence>
<dbReference type="PANTHER" id="PTHR45527:SF1">
    <property type="entry name" value="FATTY ACID SYNTHASE"/>
    <property type="match status" value="1"/>
</dbReference>
<dbReference type="InterPro" id="IPR009081">
    <property type="entry name" value="PP-bd_ACP"/>
</dbReference>
<dbReference type="PROSITE" id="PS50075">
    <property type="entry name" value="CARRIER"/>
    <property type="match status" value="1"/>
</dbReference>
<evidence type="ECO:0000313" key="6">
    <source>
        <dbReference type="Proteomes" id="UP000322244"/>
    </source>
</evidence>
<name>A0A5A7SI42_9NOCA</name>
<dbReference type="InterPro" id="IPR000873">
    <property type="entry name" value="AMP-dep_synth/lig_dom"/>
</dbReference>
<dbReference type="NCBIfam" id="TIGR01733">
    <property type="entry name" value="AA-adenyl-dom"/>
    <property type="match status" value="1"/>
</dbReference>
<dbReference type="Gene3D" id="3.40.50.12780">
    <property type="entry name" value="N-terminal domain of ligase-like"/>
    <property type="match status" value="1"/>
</dbReference>
<evidence type="ECO:0000313" key="5">
    <source>
        <dbReference type="EMBL" id="KAA0024852.1"/>
    </source>
</evidence>
<dbReference type="InterPro" id="IPR045851">
    <property type="entry name" value="AMP-bd_C_sf"/>
</dbReference>
<dbReference type="InterPro" id="IPR042099">
    <property type="entry name" value="ANL_N_sf"/>
</dbReference>
<dbReference type="SUPFAM" id="SSF47336">
    <property type="entry name" value="ACP-like"/>
    <property type="match status" value="1"/>
</dbReference>
<dbReference type="PROSITE" id="PS00012">
    <property type="entry name" value="PHOSPHOPANTETHEINE"/>
    <property type="match status" value="1"/>
</dbReference>
<dbReference type="Pfam" id="PF00550">
    <property type="entry name" value="PP-binding"/>
    <property type="match status" value="1"/>
</dbReference>
<dbReference type="Gene3D" id="1.10.1200.10">
    <property type="entry name" value="ACP-like"/>
    <property type="match status" value="1"/>
</dbReference>
<dbReference type="InterPro" id="IPR006162">
    <property type="entry name" value="Ppantetheine_attach_site"/>
</dbReference>
<sequence>MTRYATPSQRRFVLAAKMRPADPSMNWSLLCMLPEGTDPQRMADAVRASMSEYDSAREAFDIDARGDIVATLVPLQHTCDVVHYVDQDELHAATKKRADTPFDLSVVPLYHSEIAVVGTRAYFVFVGAHIVADGRGFYNMTQDFAGHYAGPDYRSPSTSSPVDTAEDTSDRLDDAVAYFAETFAGVESLQIDEWDRRDSKGRIVGDITRSPMPFDEYDGAKQLAGELGVRRYSVLLAVYGLTLACMTGETDLAVSNPMANRRADANAAATRGVRVNSLPVRIDISAHSTFASLCTSIDHQVGKLVEFEQFAFSDFARQFFSTESVDTTQPSAGFTLHPQPLAPVVDGRSGEPVNVDRDYIQYPISLAVEIDSGEVVLIVELARQIPDTDVAALFRTVLRQAVTSLGAVPLDSIDWATGSTAARIDATKHWQAGTLVEAFAASVRDSPDATAVVDEVGRVSYRELADASDRIARAIAAGIDGPMVGVSLEPSIELIATILGILQAGKIYVPIDSTAPIGRLQQIVATCGELNVLGVNDTWDGVDGLRMIDPRTLPPGGEIDGTAVTADAIAYVIFTSGTTGEPKGVQISHSSALRFFDSVRNDLALGAQRWPLMHSISFDISVVEIFNAPLNGAALFIPTAEIKKDPQRLRDYLVDNEIDVISQTPSAFTMLQPLLLDGACPRLKSVVLCGERLELQSLSAFVDARPDVALINCYGITETSMYHTHYRLPSDAAAIPDESVIGIPLSDTTMWVVDREHRTVPRGVPGELVIAGPALMDGYIHREALTAEKVVMIDGVRSYLSGDRGYLATDGQFVVLGRFDSQVKVRGHRCELGEIESALRKTGEVDKVCAMVFGAGLATELVCFVVLKPTGSLDRLRSSLHDWLPRYLEPDHCIALQRIPVNTNGKADTDALAELYRNRADDTPAERQVAAEHTSISEAVDQIWRDVLGNDDFDGSTRFFEAGGSSVLLLRVREEIRSRLGITDFDVVDLFEYCTPDSLSEFLDEIS</sequence>
<dbReference type="SUPFAM" id="SSF56801">
    <property type="entry name" value="Acetyl-CoA synthetase-like"/>
    <property type="match status" value="1"/>
</dbReference>
<dbReference type="Pfam" id="PF00501">
    <property type="entry name" value="AMP-binding"/>
    <property type="match status" value="1"/>
</dbReference>
<dbReference type="Gene3D" id="3.30.300.30">
    <property type="match status" value="1"/>
</dbReference>
<dbReference type="GO" id="GO:0031177">
    <property type="term" value="F:phosphopantetheine binding"/>
    <property type="evidence" value="ECO:0007669"/>
    <property type="project" value="TreeGrafter"/>
</dbReference>
<dbReference type="EMBL" id="VLNY01000001">
    <property type="protein sequence ID" value="KAA0024852.1"/>
    <property type="molecule type" value="Genomic_DNA"/>
</dbReference>
<proteinExistence type="predicted"/>
<dbReference type="Pfam" id="PF00668">
    <property type="entry name" value="Condensation"/>
    <property type="match status" value="1"/>
</dbReference>
<dbReference type="Proteomes" id="UP000322244">
    <property type="component" value="Unassembled WGS sequence"/>
</dbReference>
<dbReference type="InterPro" id="IPR010071">
    <property type="entry name" value="AA_adenyl_dom"/>
</dbReference>
<dbReference type="OrthoDB" id="3691933at2"/>
<dbReference type="GO" id="GO:0044550">
    <property type="term" value="P:secondary metabolite biosynthetic process"/>
    <property type="evidence" value="ECO:0007669"/>
    <property type="project" value="TreeGrafter"/>
</dbReference>
<comment type="caution">
    <text evidence="5">The sequence shown here is derived from an EMBL/GenBank/DDBJ whole genome shotgun (WGS) entry which is preliminary data.</text>
</comment>
<dbReference type="InterPro" id="IPR023213">
    <property type="entry name" value="CAT-like_dom_sf"/>
</dbReference>
<dbReference type="Gene3D" id="3.30.559.30">
    <property type="entry name" value="Nonribosomal peptide synthetase, condensation domain"/>
    <property type="match status" value="1"/>
</dbReference>
<dbReference type="InterPro" id="IPR001242">
    <property type="entry name" value="Condensation_dom"/>
</dbReference>
<dbReference type="RefSeq" id="WP_149428627.1">
    <property type="nucleotide sequence ID" value="NZ_VLNY01000001.1"/>
</dbReference>
<feature type="domain" description="Carrier" evidence="4">
    <location>
        <begin position="931"/>
        <end position="1007"/>
    </location>
</feature>